<gene>
    <name evidence="1" type="ORF">GCM10022414_36540</name>
</gene>
<reference evidence="2" key="1">
    <citation type="journal article" date="2019" name="Int. J. Syst. Evol. Microbiol.">
        <title>The Global Catalogue of Microorganisms (GCM) 10K type strain sequencing project: providing services to taxonomists for standard genome sequencing and annotation.</title>
        <authorList>
            <consortium name="The Broad Institute Genomics Platform"/>
            <consortium name="The Broad Institute Genome Sequencing Center for Infectious Disease"/>
            <person name="Wu L."/>
            <person name="Ma J."/>
        </authorList>
    </citation>
    <scope>NUCLEOTIDE SEQUENCE [LARGE SCALE GENOMIC DNA]</scope>
    <source>
        <strain evidence="2">JCM 17304</strain>
    </source>
</reference>
<comment type="caution">
    <text evidence="1">The sequence shown here is derived from an EMBL/GenBank/DDBJ whole genome shotgun (WGS) entry which is preliminary data.</text>
</comment>
<evidence type="ECO:0008006" key="3">
    <source>
        <dbReference type="Google" id="ProtNLM"/>
    </source>
</evidence>
<evidence type="ECO:0000313" key="2">
    <source>
        <dbReference type="Proteomes" id="UP001500392"/>
    </source>
</evidence>
<evidence type="ECO:0000313" key="1">
    <source>
        <dbReference type="EMBL" id="GAA4106193.1"/>
    </source>
</evidence>
<name>A0ABP7X795_9GAMM</name>
<organism evidence="1 2">
    <name type="scientific">Zhongshania borealis</name>
    <dbReference type="NCBI Taxonomy" id="889488"/>
    <lineage>
        <taxon>Bacteria</taxon>
        <taxon>Pseudomonadati</taxon>
        <taxon>Pseudomonadota</taxon>
        <taxon>Gammaproteobacteria</taxon>
        <taxon>Cellvibrionales</taxon>
        <taxon>Spongiibacteraceae</taxon>
        <taxon>Zhongshania</taxon>
    </lineage>
</organism>
<proteinExistence type="predicted"/>
<dbReference type="EMBL" id="BAABDM010000013">
    <property type="protein sequence ID" value="GAA4106193.1"/>
    <property type="molecule type" value="Genomic_DNA"/>
</dbReference>
<protein>
    <recommendedName>
        <fullName evidence="3">Replicase</fullName>
    </recommendedName>
</protein>
<accession>A0ABP7X795</accession>
<dbReference type="Proteomes" id="UP001500392">
    <property type="component" value="Unassembled WGS sequence"/>
</dbReference>
<sequence>MSLPDLKVRNPIELIQQEHLTGHHERDEYIKWFQSLDTKYHLTLTMAHGTSERNAIALMNDLIKKLNSKIFKKRYTFHQSAYLQGVTVMEDTSKMESVHFHFLIQKSPYIPCKEKLEALIESILSAGKNHGRDRINEFKVDSYYLSVNTSIEKYLTKIFEWYGNAQAARDRFGYLGPNKVEFGGIDSLSKYGGGSSRYIPRYTAAA</sequence>
<dbReference type="RefSeq" id="WP_344938830.1">
    <property type="nucleotide sequence ID" value="NZ_BAABDM010000013.1"/>
</dbReference>
<keyword evidence="2" id="KW-1185">Reference proteome</keyword>